<feature type="signal peptide" evidence="1">
    <location>
        <begin position="1"/>
        <end position="20"/>
    </location>
</feature>
<evidence type="ECO:0008006" key="4">
    <source>
        <dbReference type="Google" id="ProtNLM"/>
    </source>
</evidence>
<protein>
    <recommendedName>
        <fullName evidence="4">UrcA family protein</fullName>
    </recommendedName>
</protein>
<gene>
    <name evidence="2" type="ORF">ACFFVF_05640</name>
</gene>
<evidence type="ECO:0000313" key="2">
    <source>
        <dbReference type="EMBL" id="MFB9095990.1"/>
    </source>
</evidence>
<comment type="caution">
    <text evidence="2">The sequence shown here is derived from an EMBL/GenBank/DDBJ whole genome shotgun (WGS) entry which is preliminary data.</text>
</comment>
<proteinExistence type="predicted"/>
<reference evidence="2 3" key="1">
    <citation type="submission" date="2024-09" db="EMBL/GenBank/DDBJ databases">
        <authorList>
            <person name="Sun Q."/>
            <person name="Mori K."/>
        </authorList>
    </citation>
    <scope>NUCLEOTIDE SEQUENCE [LARGE SCALE GENOMIC DNA]</scope>
    <source>
        <strain evidence="2 3">CECT 7955</strain>
    </source>
</reference>
<keyword evidence="3" id="KW-1185">Reference proteome</keyword>
<accession>A0ABV5GKU0</accession>
<name>A0ABV5GKU0_9FLAO</name>
<feature type="chain" id="PRO_5047537914" description="UrcA family protein" evidence="1">
    <location>
        <begin position="21"/>
        <end position="96"/>
    </location>
</feature>
<organism evidence="2 3">
    <name type="scientific">Flavobacterium jumunjinense</name>
    <dbReference type="NCBI Taxonomy" id="998845"/>
    <lineage>
        <taxon>Bacteria</taxon>
        <taxon>Pseudomonadati</taxon>
        <taxon>Bacteroidota</taxon>
        <taxon>Flavobacteriia</taxon>
        <taxon>Flavobacteriales</taxon>
        <taxon>Flavobacteriaceae</taxon>
        <taxon>Flavobacterium</taxon>
    </lineage>
</organism>
<evidence type="ECO:0000313" key="3">
    <source>
        <dbReference type="Proteomes" id="UP001589607"/>
    </source>
</evidence>
<dbReference type="Proteomes" id="UP001589607">
    <property type="component" value="Unassembled WGS sequence"/>
</dbReference>
<sequence length="96" mass="10600">MKKFAFSIITLVAFSFSGMANETEKKVEVKSIEIVKIENAIEITTSTEEAGSLKCWAFGKWLRVKLNAVSENEELIDQTIDAAVSLCNTLDDIGLI</sequence>
<evidence type="ECO:0000256" key="1">
    <source>
        <dbReference type="SAM" id="SignalP"/>
    </source>
</evidence>
<keyword evidence="1" id="KW-0732">Signal</keyword>
<dbReference type="EMBL" id="JBHMEY010000012">
    <property type="protein sequence ID" value="MFB9095990.1"/>
    <property type="molecule type" value="Genomic_DNA"/>
</dbReference>
<dbReference type="RefSeq" id="WP_236457393.1">
    <property type="nucleotide sequence ID" value="NZ_CBCSGE010000006.1"/>
</dbReference>